<gene>
    <name evidence="1" type="ORF">Tci_048494</name>
</gene>
<dbReference type="AlphaFoldDB" id="A0A6L2MRB5"/>
<dbReference type="EMBL" id="BKCJ010007295">
    <property type="protein sequence ID" value="GEU76516.1"/>
    <property type="molecule type" value="Genomic_DNA"/>
</dbReference>
<sequence length="270" mass="31072">MQVTLHYEAIVMQVTLHDKRTVMQVTLHYEATVMQVTLHDKRIVMQVTLHYEAIVMQVTLHDKRIVIQVTLHYEAIVMQVTLHDKKIVVIHRPAAPIIEDWIPDSEDETEIECIPKQREPSFVKSTEHVKTFRESFKKVEHNKQLKTLRQTIKNTECVVLSYNYKLPDENLVLLRVPRENNMYNIDLKNVVPSGGIGPKWLFDIDTLTMCMKPVVAGNQPNDNAGIKENLDAGKVGKETVSAQQYILLPLWSFDSQDLKNTNDDVADDAF</sequence>
<name>A0A6L2MRB5_TANCI</name>
<protein>
    <submittedName>
        <fullName evidence="1">Putative ribonuclease H-like domain-containing protein</fullName>
    </submittedName>
</protein>
<comment type="caution">
    <text evidence="1">The sequence shown here is derived from an EMBL/GenBank/DDBJ whole genome shotgun (WGS) entry which is preliminary data.</text>
</comment>
<organism evidence="1">
    <name type="scientific">Tanacetum cinerariifolium</name>
    <name type="common">Dalmatian daisy</name>
    <name type="synonym">Chrysanthemum cinerariifolium</name>
    <dbReference type="NCBI Taxonomy" id="118510"/>
    <lineage>
        <taxon>Eukaryota</taxon>
        <taxon>Viridiplantae</taxon>
        <taxon>Streptophyta</taxon>
        <taxon>Embryophyta</taxon>
        <taxon>Tracheophyta</taxon>
        <taxon>Spermatophyta</taxon>
        <taxon>Magnoliopsida</taxon>
        <taxon>eudicotyledons</taxon>
        <taxon>Gunneridae</taxon>
        <taxon>Pentapetalae</taxon>
        <taxon>asterids</taxon>
        <taxon>campanulids</taxon>
        <taxon>Asterales</taxon>
        <taxon>Asteraceae</taxon>
        <taxon>Asteroideae</taxon>
        <taxon>Anthemideae</taxon>
        <taxon>Anthemidinae</taxon>
        <taxon>Tanacetum</taxon>
    </lineage>
</organism>
<evidence type="ECO:0000313" key="1">
    <source>
        <dbReference type="EMBL" id="GEU76516.1"/>
    </source>
</evidence>
<proteinExistence type="predicted"/>
<reference evidence="1" key="1">
    <citation type="journal article" date="2019" name="Sci. Rep.">
        <title>Draft genome of Tanacetum cinerariifolium, the natural source of mosquito coil.</title>
        <authorList>
            <person name="Yamashiro T."/>
            <person name="Shiraishi A."/>
            <person name="Satake H."/>
            <person name="Nakayama K."/>
        </authorList>
    </citation>
    <scope>NUCLEOTIDE SEQUENCE</scope>
</reference>
<accession>A0A6L2MRB5</accession>